<sequence>MIRLEIMGSTHRIQLVLPLTFMMVVLALSALPEIAGQTISSSGFEPGRNLLQTDNVSEPVRQSDDTVRVDPLDNLKKYRGGYDITNKHYWSSTIFTGIYGYCAGLLWLLCGTLYGGFLLATAFCCRSRKIGKLRKRLPYKQCCLTPILLVTLFTILAITASGLVLGANARFHSRAKTVVNIIMNTANEASETIYNTTGAMKDITNNLGAAEGSSDASGFLTSTSEKLNVKAAEIQREAKKNRHLIDKGLRIVYIITTVTISFNLVAVIALSVSGSMRFRRALYLFIILCWSLTVLCWLFSGMYFFLEKFSSDTCTALENFQENPTNNSLSSILPCDEVLSAKSVLFEVSAGIYNLVNEVNVNISLFQATSNTNLRYVCNPFSAPPDYQYQPDNCPADTIRIRDIPKVLKFFTCSEANNGTCENDQLLSNSNYKIVEAYSNSIQSLLDAYPGMESLVECQSVKDAFSEILFKHCKPLKRYVRMVWVSMLFLSVIMMILVLIWMSQAHHEQNLDLSNGSVKPHIATGDMLEAGATEEVNSHTKSSTAYIISS</sequence>
<dbReference type="PANTHER" id="PTHR31414">
    <property type="entry name" value="TRANSMEMBRANE PROTEIN DDB_G0292058"/>
    <property type="match status" value="1"/>
</dbReference>
<keyword evidence="1" id="KW-1133">Transmembrane helix</keyword>
<protein>
    <recommendedName>
        <fullName evidence="4">Transmembrane protein</fullName>
    </recommendedName>
</protein>
<feature type="transmembrane region" description="Helical" evidence="1">
    <location>
        <begin position="146"/>
        <end position="167"/>
    </location>
</feature>
<dbReference type="PANTHER" id="PTHR31414:SF18">
    <property type="entry name" value="TRANSMEMBRANE PROTEIN-RELATED"/>
    <property type="match status" value="1"/>
</dbReference>
<evidence type="ECO:0000313" key="2">
    <source>
        <dbReference type="EMBL" id="KAG6667354.1"/>
    </source>
</evidence>
<feature type="transmembrane region" description="Helical" evidence="1">
    <location>
        <begin position="482"/>
        <end position="502"/>
    </location>
</feature>
<organism evidence="2 3">
    <name type="scientific">Carya illinoinensis</name>
    <name type="common">Pecan</name>
    <dbReference type="NCBI Taxonomy" id="32201"/>
    <lineage>
        <taxon>Eukaryota</taxon>
        <taxon>Viridiplantae</taxon>
        <taxon>Streptophyta</taxon>
        <taxon>Embryophyta</taxon>
        <taxon>Tracheophyta</taxon>
        <taxon>Spermatophyta</taxon>
        <taxon>Magnoliopsida</taxon>
        <taxon>eudicotyledons</taxon>
        <taxon>Gunneridae</taxon>
        <taxon>Pentapetalae</taxon>
        <taxon>rosids</taxon>
        <taxon>fabids</taxon>
        <taxon>Fagales</taxon>
        <taxon>Juglandaceae</taxon>
        <taxon>Carya</taxon>
    </lineage>
</organism>
<comment type="caution">
    <text evidence="2">The sequence shown here is derived from an EMBL/GenBank/DDBJ whole genome shotgun (WGS) entry which is preliminary data.</text>
</comment>
<feature type="transmembrane region" description="Helical" evidence="1">
    <location>
        <begin position="282"/>
        <end position="306"/>
    </location>
</feature>
<dbReference type="EMBL" id="CM031809">
    <property type="protein sequence ID" value="KAG6667353.1"/>
    <property type="molecule type" value="Genomic_DNA"/>
</dbReference>
<feature type="transmembrane region" description="Helical" evidence="1">
    <location>
        <begin position="251"/>
        <end position="270"/>
    </location>
</feature>
<accession>A0A8T1RKM2</accession>
<dbReference type="InterPro" id="IPR040283">
    <property type="entry name" value="DDB_G0292058-like"/>
</dbReference>
<dbReference type="EMBL" id="CM031809">
    <property type="protein sequence ID" value="KAG6667354.1"/>
    <property type="molecule type" value="Genomic_DNA"/>
</dbReference>
<name>A0A8T1RKM2_CARIL</name>
<feature type="transmembrane region" description="Helical" evidence="1">
    <location>
        <begin position="98"/>
        <end position="125"/>
    </location>
</feature>
<dbReference type="GO" id="GO:0016020">
    <property type="term" value="C:membrane"/>
    <property type="evidence" value="ECO:0007669"/>
    <property type="project" value="TreeGrafter"/>
</dbReference>
<keyword evidence="3" id="KW-1185">Reference proteome</keyword>
<feature type="transmembrane region" description="Helical" evidence="1">
    <location>
        <begin position="12"/>
        <end position="31"/>
    </location>
</feature>
<reference evidence="2" key="1">
    <citation type="submission" date="2020-12" db="EMBL/GenBank/DDBJ databases">
        <title>WGS assembly of Carya illinoinensis cv. Pawnee.</title>
        <authorList>
            <person name="Platts A."/>
            <person name="Shu S."/>
            <person name="Wright S."/>
            <person name="Barry K."/>
            <person name="Edger P."/>
            <person name="Pires J.C."/>
            <person name="Schmutz J."/>
        </authorList>
    </citation>
    <scope>NUCLEOTIDE SEQUENCE</scope>
    <source>
        <tissue evidence="2">Leaf</tissue>
    </source>
</reference>
<evidence type="ECO:0000256" key="1">
    <source>
        <dbReference type="SAM" id="Phobius"/>
    </source>
</evidence>
<dbReference type="OrthoDB" id="1922814at2759"/>
<keyword evidence="1" id="KW-0812">Transmembrane</keyword>
<evidence type="ECO:0000313" key="3">
    <source>
        <dbReference type="Proteomes" id="UP000811609"/>
    </source>
</evidence>
<keyword evidence="1" id="KW-0472">Membrane</keyword>
<evidence type="ECO:0008006" key="4">
    <source>
        <dbReference type="Google" id="ProtNLM"/>
    </source>
</evidence>
<proteinExistence type="predicted"/>
<gene>
    <name evidence="2" type="ORF">CIPAW_01G095400</name>
</gene>
<dbReference type="AlphaFoldDB" id="A0A8T1RKM2"/>
<dbReference type="Proteomes" id="UP000811609">
    <property type="component" value="Chromosome 1"/>
</dbReference>